<sequence length="147" mass="17214">MRNFRLFNWLAVVISLAIIGFVSVIFLVIATDTEEKETPQSNQEIEDEIPNEEERAVAKKEEEMRLAEEKRAKEEEKEDLNPFPNDTFSHAGISDERFEKYLSLMENDNKEITKERVDWLIIGLDFVSKESRSGFEERINSLEDKVQ</sequence>
<reference evidence="3 4" key="1">
    <citation type="submission" date="2016-11" db="EMBL/GenBank/DDBJ databases">
        <authorList>
            <person name="Jaros S."/>
            <person name="Januszkiewicz K."/>
            <person name="Wedrychowicz H."/>
        </authorList>
    </citation>
    <scope>NUCLEOTIDE SEQUENCE [LARGE SCALE GENOMIC DNA]</scope>
    <source>
        <strain evidence="3 4">CGMCC 1.10681</strain>
    </source>
</reference>
<keyword evidence="2" id="KW-0812">Transmembrane</keyword>
<dbReference type="Proteomes" id="UP000184184">
    <property type="component" value="Unassembled WGS sequence"/>
</dbReference>
<keyword evidence="2" id="KW-1133">Transmembrane helix</keyword>
<dbReference type="EMBL" id="FRCZ01000011">
    <property type="protein sequence ID" value="SHN36642.1"/>
    <property type="molecule type" value="Genomic_DNA"/>
</dbReference>
<keyword evidence="2" id="KW-0472">Membrane</keyword>
<feature type="transmembrane region" description="Helical" evidence="2">
    <location>
        <begin position="6"/>
        <end position="30"/>
    </location>
</feature>
<organism evidence="3 4">
    <name type="scientific">Gracilibacillus kekensis</name>
    <dbReference type="NCBI Taxonomy" id="1027249"/>
    <lineage>
        <taxon>Bacteria</taxon>
        <taxon>Bacillati</taxon>
        <taxon>Bacillota</taxon>
        <taxon>Bacilli</taxon>
        <taxon>Bacillales</taxon>
        <taxon>Bacillaceae</taxon>
        <taxon>Gracilibacillus</taxon>
    </lineage>
</organism>
<name>A0A1M7QXF2_9BACI</name>
<feature type="compositionally biased region" description="Basic and acidic residues" evidence="1">
    <location>
        <begin position="52"/>
        <end position="75"/>
    </location>
</feature>
<dbReference type="RefSeq" id="WP_073203308.1">
    <property type="nucleotide sequence ID" value="NZ_FRCZ01000011.1"/>
</dbReference>
<keyword evidence="4" id="KW-1185">Reference proteome</keyword>
<evidence type="ECO:0000256" key="2">
    <source>
        <dbReference type="SAM" id="Phobius"/>
    </source>
</evidence>
<evidence type="ECO:0000313" key="4">
    <source>
        <dbReference type="Proteomes" id="UP000184184"/>
    </source>
</evidence>
<evidence type="ECO:0000256" key="1">
    <source>
        <dbReference type="SAM" id="MobiDB-lite"/>
    </source>
</evidence>
<proteinExistence type="predicted"/>
<gene>
    <name evidence="3" type="ORF">SAMN05216179_3718</name>
</gene>
<feature type="region of interest" description="Disordered" evidence="1">
    <location>
        <begin position="36"/>
        <end position="91"/>
    </location>
</feature>
<evidence type="ECO:0000313" key="3">
    <source>
        <dbReference type="EMBL" id="SHN36642.1"/>
    </source>
</evidence>
<dbReference type="AlphaFoldDB" id="A0A1M7QXF2"/>
<accession>A0A1M7QXF2</accession>
<protein>
    <submittedName>
        <fullName evidence="3">Uncharacterized protein</fullName>
    </submittedName>
</protein>